<dbReference type="EMBL" id="SOAG01000004">
    <property type="protein sequence ID" value="TDS64387.1"/>
    <property type="molecule type" value="Genomic_DNA"/>
</dbReference>
<sequence length="567" mass="67062">MLTSKNLISSSSIHKDIKENLSEFISKPDNWIYYVFHAQANILTLPTITIIGEGKVLKELVNQDWVNNSIELYNTIINVIEMDQLILNKKTPHNIYYNLNCQLDQLIFCNDGFYDEEIENIQNDGERNFLKKTKRWLKQKEESYTKLLQPYTSSEEQDSVNIVFILQRLQQLLQEIITDFKVIFLPMDVFLKNYTTEQVLSFLVAHSNTVKNKFDKNTTIAGIDFYDLTKPPLSIKYLLIILNYQSSIKEDVYDIKLLIDNLNLFAEALTIDFKNDCSDIFKHRVKQLETYNIIEKAKASVESWEDTLENQVKETLKIFYRPKSVFLLSKRYFNIPLTDFKYERGIHLFIVVLTQKRTYQEIRQFSNLITKQTSGQVKVTVLLQKASNWTRNIPMFFEFYKKYFTSQNLFYGNSIYISYDKDEDTITHNKNKYTQECLESLNRAYLNIKENSNATFCEAQAMLYHFVIQQSLVLLIYRKLDFISSIIDLNYLWDLIQWCYPSVYKDINELPTVKKMLFNKDCFVKYYPKPNDFIVDSTVEDIKELDSFCDMIYSFTKKELGDNSSLE</sequence>
<reference evidence="1 2" key="1">
    <citation type="submission" date="2019-03" db="EMBL/GenBank/DDBJ databases">
        <title>Genomic Encyclopedia of Archaeal and Bacterial Type Strains, Phase II (KMG-II): from individual species to whole genera.</title>
        <authorList>
            <person name="Goeker M."/>
        </authorList>
    </citation>
    <scope>NUCLEOTIDE SEQUENCE [LARGE SCALE GENOMIC DNA]</scope>
    <source>
        <strain evidence="1 2">DSM 28213</strain>
    </source>
</reference>
<accession>A0A4R7F819</accession>
<gene>
    <name evidence="1" type="ORF">C8P70_104105</name>
</gene>
<protein>
    <submittedName>
        <fullName evidence="1">Uncharacterized protein</fullName>
    </submittedName>
</protein>
<dbReference type="RefSeq" id="WP_071307419.1">
    <property type="nucleotide sequence ID" value="NZ_SOAG01000004.1"/>
</dbReference>
<keyword evidence="2" id="KW-1185">Reference proteome</keyword>
<proteinExistence type="predicted"/>
<dbReference type="Proteomes" id="UP000295215">
    <property type="component" value="Unassembled WGS sequence"/>
</dbReference>
<evidence type="ECO:0000313" key="1">
    <source>
        <dbReference type="EMBL" id="TDS64387.1"/>
    </source>
</evidence>
<evidence type="ECO:0000313" key="2">
    <source>
        <dbReference type="Proteomes" id="UP000295215"/>
    </source>
</evidence>
<dbReference type="AlphaFoldDB" id="A0A4R7F819"/>
<dbReference type="OrthoDB" id="1394728at2"/>
<comment type="caution">
    <text evidence="1">The sequence shown here is derived from an EMBL/GenBank/DDBJ whole genome shotgun (WGS) entry which is preliminary data.</text>
</comment>
<name>A0A4R7F819_9FLAO</name>
<organism evidence="1 2">
    <name type="scientific">Myroides indicus</name>
    <dbReference type="NCBI Taxonomy" id="1323422"/>
    <lineage>
        <taxon>Bacteria</taxon>
        <taxon>Pseudomonadati</taxon>
        <taxon>Bacteroidota</taxon>
        <taxon>Flavobacteriia</taxon>
        <taxon>Flavobacteriales</taxon>
        <taxon>Flavobacteriaceae</taxon>
        <taxon>Myroides</taxon>
    </lineage>
</organism>